<dbReference type="PANTHER" id="PTHR34148:SF1">
    <property type="entry name" value="ADENOSYLCOBINAMIDE-GDP RIBAZOLETRANSFERASE"/>
    <property type="match status" value="1"/>
</dbReference>
<keyword evidence="8 19" id="KW-0169">Cobalamin biosynthesis</keyword>
<comment type="pathway">
    <text evidence="3 19">Cofactor biosynthesis; adenosylcobalamin biosynthesis; adenosylcobalamin from cob(II)yrinate a,c-diamide: step 7/7.</text>
</comment>
<evidence type="ECO:0000256" key="17">
    <source>
        <dbReference type="ARBA" id="ARBA00048623"/>
    </source>
</evidence>
<dbReference type="NCBIfam" id="NF001277">
    <property type="entry name" value="PRK00235.1-3"/>
    <property type="match status" value="1"/>
</dbReference>
<keyword evidence="7 19" id="KW-1003">Cell membrane</keyword>
<gene>
    <name evidence="19" type="primary">cobS</name>
    <name evidence="20" type="ORF">ABR189_15225</name>
</gene>
<evidence type="ECO:0000313" key="20">
    <source>
        <dbReference type="EMBL" id="MET6998734.1"/>
    </source>
</evidence>
<evidence type="ECO:0000256" key="2">
    <source>
        <dbReference type="ARBA" id="ARBA00004651"/>
    </source>
</evidence>
<evidence type="ECO:0000256" key="11">
    <source>
        <dbReference type="ARBA" id="ARBA00022842"/>
    </source>
</evidence>
<sequence length="258" mass="29057">MKKEWQIFLTAVMYYTRIPVGSNIDHAAEKLNQATRYLPFIGWITGAAMALLLWAFSFIAPLTICILLSLVLGIWMTGAFHEDGFADMCDGFGGGWTKEKILDIMKDSRVGTYGMLGLMLLMLTKFFSLEVLPLEKIMLAIAVAHPLSRFTAATIIYTHTYVRENEDSKAKPLAKGITASSLGIAAIWGLAPFIVVTLYLQHYLLLIIFPALLLARWYMVRLMQRWIGGYTGDCLGAMQQVAETIIYLCFCIVEWKYI</sequence>
<dbReference type="EC" id="2.7.8.26" evidence="5 19"/>
<comment type="catalytic activity">
    <reaction evidence="18 19">
        <text>alpha-ribazole 5'-phosphate + adenosylcob(III)inamide-GDP = adenosylcob(III)alamin 5'-phosphate + GMP + H(+)</text>
        <dbReference type="Rhea" id="RHEA:23560"/>
        <dbReference type="ChEBI" id="CHEBI:15378"/>
        <dbReference type="ChEBI" id="CHEBI:57918"/>
        <dbReference type="ChEBI" id="CHEBI:58115"/>
        <dbReference type="ChEBI" id="CHEBI:60487"/>
        <dbReference type="ChEBI" id="CHEBI:60493"/>
        <dbReference type="EC" id="2.7.8.26"/>
    </reaction>
</comment>
<keyword evidence="9 19" id="KW-0808">Transferase</keyword>
<evidence type="ECO:0000256" key="18">
    <source>
        <dbReference type="ARBA" id="ARBA00049504"/>
    </source>
</evidence>
<dbReference type="Proteomes" id="UP001549749">
    <property type="component" value="Unassembled WGS sequence"/>
</dbReference>
<dbReference type="InterPro" id="IPR003805">
    <property type="entry name" value="CobS"/>
</dbReference>
<evidence type="ECO:0000256" key="13">
    <source>
        <dbReference type="ARBA" id="ARBA00023136"/>
    </source>
</evidence>
<dbReference type="EMBL" id="JBEXAC010000002">
    <property type="protein sequence ID" value="MET6998734.1"/>
    <property type="molecule type" value="Genomic_DNA"/>
</dbReference>
<evidence type="ECO:0000256" key="7">
    <source>
        <dbReference type="ARBA" id="ARBA00022475"/>
    </source>
</evidence>
<feature type="transmembrane region" description="Helical" evidence="19">
    <location>
        <begin position="177"/>
        <end position="196"/>
    </location>
</feature>
<evidence type="ECO:0000256" key="4">
    <source>
        <dbReference type="ARBA" id="ARBA00010561"/>
    </source>
</evidence>
<comment type="caution">
    <text evidence="20">The sequence shown here is derived from an EMBL/GenBank/DDBJ whole genome shotgun (WGS) entry which is preliminary data.</text>
</comment>
<dbReference type="Pfam" id="PF02654">
    <property type="entry name" value="CobS"/>
    <property type="match status" value="1"/>
</dbReference>
<reference evidence="20 21" key="1">
    <citation type="submission" date="2024-06" db="EMBL/GenBank/DDBJ databases">
        <title>Chitinophaga defluvii sp. nov., isolated from municipal sewage.</title>
        <authorList>
            <person name="Zhang L."/>
        </authorList>
    </citation>
    <scope>NUCLEOTIDE SEQUENCE [LARGE SCALE GENOMIC DNA]</scope>
    <source>
        <strain evidence="20 21">H8</strain>
    </source>
</reference>
<feature type="transmembrane region" description="Helical" evidence="19">
    <location>
        <begin position="40"/>
        <end position="72"/>
    </location>
</feature>
<feature type="transmembrane region" description="Helical" evidence="19">
    <location>
        <begin position="202"/>
        <end position="219"/>
    </location>
</feature>
<comment type="cofactor">
    <cofactor evidence="1 19">
        <name>Mg(2+)</name>
        <dbReference type="ChEBI" id="CHEBI:18420"/>
    </cofactor>
</comment>
<dbReference type="NCBIfam" id="TIGR00317">
    <property type="entry name" value="cobS"/>
    <property type="match status" value="1"/>
</dbReference>
<evidence type="ECO:0000256" key="10">
    <source>
        <dbReference type="ARBA" id="ARBA00022692"/>
    </source>
</evidence>
<evidence type="ECO:0000256" key="19">
    <source>
        <dbReference type="HAMAP-Rule" id="MF_00719"/>
    </source>
</evidence>
<evidence type="ECO:0000256" key="6">
    <source>
        <dbReference type="ARBA" id="ARBA00015850"/>
    </source>
</evidence>
<feature type="transmembrane region" description="Helical" evidence="19">
    <location>
        <begin position="137"/>
        <end position="157"/>
    </location>
</feature>
<proteinExistence type="inferred from homology"/>
<evidence type="ECO:0000256" key="1">
    <source>
        <dbReference type="ARBA" id="ARBA00001946"/>
    </source>
</evidence>
<dbReference type="PANTHER" id="PTHR34148">
    <property type="entry name" value="ADENOSYLCOBINAMIDE-GDP RIBAZOLETRANSFERASE"/>
    <property type="match status" value="1"/>
</dbReference>
<evidence type="ECO:0000256" key="16">
    <source>
        <dbReference type="ARBA" id="ARBA00032853"/>
    </source>
</evidence>
<evidence type="ECO:0000256" key="12">
    <source>
        <dbReference type="ARBA" id="ARBA00022989"/>
    </source>
</evidence>
<evidence type="ECO:0000256" key="5">
    <source>
        <dbReference type="ARBA" id="ARBA00013200"/>
    </source>
</evidence>
<comment type="subcellular location">
    <subcellularLocation>
        <location evidence="2 19">Cell membrane</location>
        <topology evidence="2 19">Multi-pass membrane protein</topology>
    </subcellularLocation>
</comment>
<comment type="similarity">
    <text evidence="4 19">Belongs to the CobS family.</text>
</comment>
<dbReference type="HAMAP" id="MF_00719">
    <property type="entry name" value="CobS"/>
    <property type="match status" value="1"/>
</dbReference>
<evidence type="ECO:0000313" key="21">
    <source>
        <dbReference type="Proteomes" id="UP001549749"/>
    </source>
</evidence>
<keyword evidence="11 19" id="KW-0460">Magnesium</keyword>
<evidence type="ECO:0000256" key="8">
    <source>
        <dbReference type="ARBA" id="ARBA00022573"/>
    </source>
</evidence>
<dbReference type="GO" id="GO:0051073">
    <property type="term" value="F:adenosylcobinamide-GDP ribazoletransferase activity"/>
    <property type="evidence" value="ECO:0007669"/>
    <property type="project" value="UniProtKB-EC"/>
</dbReference>
<name>A0ABV2T9B6_9BACT</name>
<keyword evidence="10 19" id="KW-0812">Transmembrane</keyword>
<evidence type="ECO:0000256" key="15">
    <source>
        <dbReference type="ARBA" id="ARBA00032605"/>
    </source>
</evidence>
<feature type="transmembrane region" description="Helical" evidence="19">
    <location>
        <begin position="110"/>
        <end position="131"/>
    </location>
</feature>
<comment type="catalytic activity">
    <reaction evidence="17 19">
        <text>alpha-ribazole + adenosylcob(III)inamide-GDP = adenosylcob(III)alamin + GMP + H(+)</text>
        <dbReference type="Rhea" id="RHEA:16049"/>
        <dbReference type="ChEBI" id="CHEBI:10329"/>
        <dbReference type="ChEBI" id="CHEBI:15378"/>
        <dbReference type="ChEBI" id="CHEBI:18408"/>
        <dbReference type="ChEBI" id="CHEBI:58115"/>
        <dbReference type="ChEBI" id="CHEBI:60487"/>
        <dbReference type="EC" id="2.7.8.26"/>
    </reaction>
</comment>
<keyword evidence="13 19" id="KW-0472">Membrane</keyword>
<comment type="function">
    <text evidence="14 19">Joins adenosylcobinamide-GDP and alpha-ribazole to generate adenosylcobalamin (Ado-cobalamin). Also synthesizes adenosylcobalamin 5'-phosphate from adenosylcobinamide-GDP and alpha-ribazole 5'-phosphate.</text>
</comment>
<protein>
    <recommendedName>
        <fullName evidence="6 19">Adenosylcobinamide-GDP ribazoletransferase</fullName>
        <ecNumber evidence="5 19">2.7.8.26</ecNumber>
    </recommendedName>
    <alternativeName>
        <fullName evidence="16 19">Cobalamin synthase</fullName>
    </alternativeName>
    <alternativeName>
        <fullName evidence="15 19">Cobalamin-5'-phosphate synthase</fullName>
    </alternativeName>
</protein>
<evidence type="ECO:0000256" key="14">
    <source>
        <dbReference type="ARBA" id="ARBA00025228"/>
    </source>
</evidence>
<evidence type="ECO:0000256" key="9">
    <source>
        <dbReference type="ARBA" id="ARBA00022679"/>
    </source>
</evidence>
<evidence type="ECO:0000256" key="3">
    <source>
        <dbReference type="ARBA" id="ARBA00004663"/>
    </source>
</evidence>
<accession>A0ABV2T9B6</accession>
<dbReference type="RefSeq" id="WP_354661374.1">
    <property type="nucleotide sequence ID" value="NZ_JBEXAC010000002.1"/>
</dbReference>
<keyword evidence="12 19" id="KW-1133">Transmembrane helix</keyword>
<keyword evidence="21" id="KW-1185">Reference proteome</keyword>
<organism evidence="20 21">
    <name type="scientific">Chitinophaga defluvii</name>
    <dbReference type="NCBI Taxonomy" id="3163343"/>
    <lineage>
        <taxon>Bacteria</taxon>
        <taxon>Pseudomonadati</taxon>
        <taxon>Bacteroidota</taxon>
        <taxon>Chitinophagia</taxon>
        <taxon>Chitinophagales</taxon>
        <taxon>Chitinophagaceae</taxon>
        <taxon>Chitinophaga</taxon>
    </lineage>
</organism>